<dbReference type="EMBL" id="UKAS01000047">
    <property type="protein sequence ID" value="SXF99416.1"/>
    <property type="molecule type" value="Genomic_DNA"/>
</dbReference>
<dbReference type="RefSeq" id="WP_012542162.1">
    <property type="nucleotide sequence ID" value="NC_011283.1"/>
</dbReference>
<dbReference type="GeneID" id="69755913"/>
<protein>
    <submittedName>
        <fullName evidence="1">Phage minor tail protein L</fullName>
    </submittedName>
</protein>
<dbReference type="GO" id="GO:0051536">
    <property type="term" value="F:iron-sulfur cluster binding"/>
    <property type="evidence" value="ECO:0007669"/>
    <property type="project" value="InterPro"/>
</dbReference>
<name>A0A7H0EGT6_KLEVA</name>
<dbReference type="GO" id="GO:0030430">
    <property type="term" value="C:host cell cytoplasm"/>
    <property type="evidence" value="ECO:0007669"/>
    <property type="project" value="InterPro"/>
</dbReference>
<dbReference type="Pfam" id="PF05100">
    <property type="entry name" value="Phage_tail_L"/>
    <property type="match status" value="1"/>
</dbReference>
<reference evidence="1 4" key="2">
    <citation type="submission" date="2020-08" db="EMBL/GenBank/DDBJ databases">
        <title>Complete genome sequence of Klebsiella pneumoniae KP2757.</title>
        <authorList>
            <person name="Zhang X."/>
        </authorList>
    </citation>
    <scope>NUCLEOTIDE SEQUENCE [LARGE SCALE GENOMIC DNA]</scope>
    <source>
        <strain evidence="1 4">KP2757</strain>
    </source>
</reference>
<gene>
    <name evidence="1" type="ORF">IAP99_16335</name>
    <name evidence="2" type="ORF">SAMEA3729809_05546</name>
</gene>
<accession>A0A7H0EGT6</accession>
<dbReference type="Proteomes" id="UP000258928">
    <property type="component" value="Unassembled WGS sequence"/>
</dbReference>
<evidence type="ECO:0000313" key="4">
    <source>
        <dbReference type="Proteomes" id="UP000516181"/>
    </source>
</evidence>
<dbReference type="EMBL" id="CP060807">
    <property type="protein sequence ID" value="QNP23002.1"/>
    <property type="molecule type" value="Genomic_DNA"/>
</dbReference>
<dbReference type="KEGG" id="kpe:KPK_3360"/>
<evidence type="ECO:0000313" key="3">
    <source>
        <dbReference type="Proteomes" id="UP000258928"/>
    </source>
</evidence>
<dbReference type="NCBIfam" id="TIGR01600">
    <property type="entry name" value="phage_tail_L"/>
    <property type="match status" value="1"/>
</dbReference>
<dbReference type="AlphaFoldDB" id="A0A7H0EGT6"/>
<organism evidence="1 4">
    <name type="scientific">Klebsiella variicola</name>
    <dbReference type="NCBI Taxonomy" id="244366"/>
    <lineage>
        <taxon>Bacteria</taxon>
        <taxon>Pseudomonadati</taxon>
        <taxon>Pseudomonadota</taxon>
        <taxon>Gammaproteobacteria</taxon>
        <taxon>Enterobacterales</taxon>
        <taxon>Enterobacteriaceae</taxon>
        <taxon>Klebsiella/Raoultella group</taxon>
        <taxon>Klebsiella</taxon>
        <taxon>Klebsiella pneumoniae complex</taxon>
    </lineage>
</organism>
<reference evidence="2 3" key="1">
    <citation type="submission" date="2018-08" db="EMBL/GenBank/DDBJ databases">
        <authorList>
            <consortium name="Pathogen Informatics"/>
        </authorList>
    </citation>
    <scope>NUCLEOTIDE SEQUENCE [LARGE SCALE GENOMIC DNA]</scope>
    <source>
        <strain evidence="2 3">EuSCAPE_TR218</strain>
    </source>
</reference>
<proteinExistence type="predicted"/>
<dbReference type="InterPro" id="IPR006487">
    <property type="entry name" value="Phage_lambda_L"/>
</dbReference>
<evidence type="ECO:0000313" key="2">
    <source>
        <dbReference type="EMBL" id="SXF99416.1"/>
    </source>
</evidence>
<dbReference type="Proteomes" id="UP000516181">
    <property type="component" value="Chromosome"/>
</dbReference>
<evidence type="ECO:0000313" key="1">
    <source>
        <dbReference type="EMBL" id="QNP23002.1"/>
    </source>
</evidence>
<sequence>MGIAADDQKLEPGNVITLFEVDGTTFGADVLYFHNHAIPYTEEEIIAAGSDAEKLTGKPIYWQGVKYTLWPCEIEDVESNGEGSPASPKLSIANLDGSISALCHMFQDMKQAKVTVHRTYAHYLDARNFPDGNPQADPTAEQIDVFYIDSKSSDDDEQVQFKLSSPVDVTGQKLPARQMTNRCAWCMQGQYRGADCGYTGTRYYDKFGNPVDNPALDVCPGTVAGCKLRFGDDAMLPFGGFPAIGLLRM</sequence>
<dbReference type="GO" id="GO:0046718">
    <property type="term" value="P:symbiont entry into host cell"/>
    <property type="evidence" value="ECO:0007669"/>
    <property type="project" value="InterPro"/>
</dbReference>